<dbReference type="PANTHER" id="PTHR23028:SF53">
    <property type="entry name" value="ACYL_TRANSF_3 DOMAIN-CONTAINING PROTEIN"/>
    <property type="match status" value="1"/>
</dbReference>
<protein>
    <recommendedName>
        <fullName evidence="2">Acyltransferase 3 domain-containing protein</fullName>
    </recommendedName>
</protein>
<feature type="transmembrane region" description="Helical" evidence="1">
    <location>
        <begin position="176"/>
        <end position="198"/>
    </location>
</feature>
<feature type="domain" description="Acyltransferase 3" evidence="2">
    <location>
        <begin position="50"/>
        <end position="389"/>
    </location>
</feature>
<comment type="caution">
    <text evidence="3">The sequence shown here is derived from an EMBL/GenBank/DDBJ whole genome shotgun (WGS) entry which is preliminary data.</text>
</comment>
<sequence length="420" mass="48955">MKYEFYFQKFKSYGQRLITNTYFLNCLKISKNIIEFYLDDSQKSTSSRFDFLDGYRGLCAITVALHHMMSFFPDIKCENDVFITAGFFIGVFGFFVLSSFLLTYKMLKDFSKAATYSDFILIILKYSIRRLFRIYFSYVVYVTLISFGPKFAKGVYTYPPWSSLILLKPTLGPNHLWTIPIEIKFYFLIPFISLFFHFSKKYWSISMLVSIAVLYKLYQGLLLYTPADVNVQISNKLYPRFPIFYAGSIVALLYFKYESLNNEYISYLNKSKLAKMIIALFSFYYAAYAALRISPYLRAGMDLYGDSIHPGVKFANLLFLMLIGAPNCFTKIFGSNYALEMYGKYSFGVYLWHPSCIYIVVNLGIKTRGLGVWYYLPLLITFGVLFYYLIENPLMKLGNVLISKIDNYHKNKNSHILISN</sequence>
<dbReference type="OrthoDB" id="2148986at2759"/>
<feature type="transmembrane region" description="Helical" evidence="1">
    <location>
        <begin position="205"/>
        <end position="225"/>
    </location>
</feature>
<dbReference type="InterPro" id="IPR050879">
    <property type="entry name" value="Acyltransferase_3"/>
</dbReference>
<feature type="transmembrane region" description="Helical" evidence="1">
    <location>
        <begin position="135"/>
        <end position="156"/>
    </location>
</feature>
<feature type="transmembrane region" description="Helical" evidence="1">
    <location>
        <begin position="51"/>
        <end position="69"/>
    </location>
</feature>
<evidence type="ECO:0000259" key="2">
    <source>
        <dbReference type="Pfam" id="PF01757"/>
    </source>
</evidence>
<feature type="transmembrane region" description="Helical" evidence="1">
    <location>
        <begin position="314"/>
        <end position="333"/>
    </location>
</feature>
<proteinExistence type="predicted"/>
<reference evidence="3" key="1">
    <citation type="submission" date="2021-02" db="EMBL/GenBank/DDBJ databases">
        <authorList>
            <person name="Nowell W R."/>
        </authorList>
    </citation>
    <scope>NUCLEOTIDE SEQUENCE</scope>
    <source>
        <strain evidence="3">Ploen Becks lab</strain>
    </source>
</reference>
<dbReference type="GO" id="GO:0016747">
    <property type="term" value="F:acyltransferase activity, transferring groups other than amino-acyl groups"/>
    <property type="evidence" value="ECO:0007669"/>
    <property type="project" value="InterPro"/>
</dbReference>
<organism evidence="3 4">
    <name type="scientific">Brachionus calyciflorus</name>
    <dbReference type="NCBI Taxonomy" id="104777"/>
    <lineage>
        <taxon>Eukaryota</taxon>
        <taxon>Metazoa</taxon>
        <taxon>Spiralia</taxon>
        <taxon>Gnathifera</taxon>
        <taxon>Rotifera</taxon>
        <taxon>Eurotatoria</taxon>
        <taxon>Monogononta</taxon>
        <taxon>Pseudotrocha</taxon>
        <taxon>Ploima</taxon>
        <taxon>Brachionidae</taxon>
        <taxon>Brachionus</taxon>
    </lineage>
</organism>
<feature type="transmembrane region" description="Helical" evidence="1">
    <location>
        <begin position="276"/>
        <end position="294"/>
    </location>
</feature>
<keyword evidence="1" id="KW-0812">Transmembrane</keyword>
<dbReference type="PANTHER" id="PTHR23028">
    <property type="entry name" value="ACETYLTRANSFERASE"/>
    <property type="match status" value="1"/>
</dbReference>
<dbReference type="EMBL" id="CAJNOC010001458">
    <property type="protein sequence ID" value="CAF0866565.1"/>
    <property type="molecule type" value="Genomic_DNA"/>
</dbReference>
<dbReference type="InterPro" id="IPR002656">
    <property type="entry name" value="Acyl_transf_3_dom"/>
</dbReference>
<dbReference type="GO" id="GO:0016020">
    <property type="term" value="C:membrane"/>
    <property type="evidence" value="ECO:0007669"/>
    <property type="project" value="TreeGrafter"/>
</dbReference>
<dbReference type="AlphaFoldDB" id="A0A813X7S5"/>
<dbReference type="GO" id="GO:0000271">
    <property type="term" value="P:polysaccharide biosynthetic process"/>
    <property type="evidence" value="ECO:0007669"/>
    <property type="project" value="TreeGrafter"/>
</dbReference>
<keyword evidence="1" id="KW-0472">Membrane</keyword>
<feature type="transmembrane region" description="Helical" evidence="1">
    <location>
        <begin position="345"/>
        <end position="365"/>
    </location>
</feature>
<evidence type="ECO:0000313" key="3">
    <source>
        <dbReference type="EMBL" id="CAF0866565.1"/>
    </source>
</evidence>
<feature type="transmembrane region" description="Helical" evidence="1">
    <location>
        <begin position="237"/>
        <end position="255"/>
    </location>
</feature>
<keyword evidence="1" id="KW-1133">Transmembrane helix</keyword>
<accession>A0A813X7S5</accession>
<dbReference type="Pfam" id="PF01757">
    <property type="entry name" value="Acyl_transf_3"/>
    <property type="match status" value="1"/>
</dbReference>
<evidence type="ECO:0000256" key="1">
    <source>
        <dbReference type="SAM" id="Phobius"/>
    </source>
</evidence>
<dbReference type="Proteomes" id="UP000663879">
    <property type="component" value="Unassembled WGS sequence"/>
</dbReference>
<keyword evidence="4" id="KW-1185">Reference proteome</keyword>
<gene>
    <name evidence="3" type="ORF">OXX778_LOCUS9712</name>
</gene>
<name>A0A813X7S5_9BILA</name>
<feature type="transmembrane region" description="Helical" evidence="1">
    <location>
        <begin position="371"/>
        <end position="390"/>
    </location>
</feature>
<evidence type="ECO:0000313" key="4">
    <source>
        <dbReference type="Proteomes" id="UP000663879"/>
    </source>
</evidence>
<feature type="transmembrane region" description="Helical" evidence="1">
    <location>
        <begin position="81"/>
        <end position="102"/>
    </location>
</feature>